<reference evidence="1 2" key="1">
    <citation type="journal article" date="2012" name="J. Bacteriol.">
        <title>Complete Genome Sequence of the Naphthalene-Degrading Pseudomonas putida Strain ND6.</title>
        <authorList>
            <person name="Li S."/>
            <person name="Zhao H."/>
            <person name="Li Y."/>
            <person name="Niu S."/>
            <person name="Cai B."/>
        </authorList>
    </citation>
    <scope>NUCLEOTIDE SEQUENCE [LARGE SCALE GENOMIC DNA]</scope>
    <source>
        <strain evidence="1 2">ND6</strain>
    </source>
</reference>
<proteinExistence type="predicted"/>
<dbReference type="InterPro" id="IPR003718">
    <property type="entry name" value="OsmC/Ohr_fam"/>
</dbReference>
<dbReference type="SUPFAM" id="SSF82784">
    <property type="entry name" value="OsmC-like"/>
    <property type="match status" value="1"/>
</dbReference>
<dbReference type="KEGG" id="ppi:YSA_00680"/>
<dbReference type="InterPro" id="IPR036102">
    <property type="entry name" value="OsmC/Ohrsf"/>
</dbReference>
<dbReference type="EMBL" id="CP003588">
    <property type="protein sequence ID" value="AFK67143.1"/>
    <property type="molecule type" value="Genomic_DNA"/>
</dbReference>
<organism evidence="1 2">
    <name type="scientific">Pseudomonas putida ND6</name>
    <dbReference type="NCBI Taxonomy" id="231023"/>
    <lineage>
        <taxon>Bacteria</taxon>
        <taxon>Pseudomonadati</taxon>
        <taxon>Pseudomonadota</taxon>
        <taxon>Gammaproteobacteria</taxon>
        <taxon>Pseudomonadales</taxon>
        <taxon>Pseudomonadaceae</taxon>
        <taxon>Pseudomonas</taxon>
    </lineage>
</organism>
<sequence>MVLLLVFILAAPLIRFLIRCCGAGLNLASNVRRIGLMNDSARVNLRLEQQHDFRCMLHFEEGAPTLIVDEPPPLGEAVGPSTVELLLGAVANCLTNSLLFALRKYKQDTKPLSCKASAEIGRNAENRLRVLHIDIELQLGKSAAKRQHLPRILGQFESFCTVTQSVAQGIPVQLRVTDSEALVLKRNLYAPTDRFG</sequence>
<dbReference type="InterPro" id="IPR015946">
    <property type="entry name" value="KH_dom-like_a/b"/>
</dbReference>
<dbReference type="Gene3D" id="3.30.300.20">
    <property type="match status" value="1"/>
</dbReference>
<evidence type="ECO:0000313" key="2">
    <source>
        <dbReference type="Proteomes" id="UP000005268"/>
    </source>
</evidence>
<evidence type="ECO:0000313" key="1">
    <source>
        <dbReference type="EMBL" id="AFK67143.1"/>
    </source>
</evidence>
<protein>
    <submittedName>
        <fullName evidence="1">Redox protein</fullName>
    </submittedName>
</protein>
<dbReference type="Proteomes" id="UP000005268">
    <property type="component" value="Chromosome"/>
</dbReference>
<dbReference type="HOGENOM" id="CLU_110187_0_0_6"/>
<name>I3UNS2_PSEPU</name>
<dbReference type="Pfam" id="PF02566">
    <property type="entry name" value="OsmC"/>
    <property type="match status" value="1"/>
</dbReference>
<accession>I3UNS2</accession>
<dbReference type="AlphaFoldDB" id="I3UNS2"/>
<gene>
    <name evidence="1" type="ORF">YSA_00680</name>
</gene>